<comment type="caution">
    <text evidence="4">The sequence shown here is derived from an EMBL/GenBank/DDBJ whole genome shotgun (WGS) entry which is preliminary data.</text>
</comment>
<dbReference type="Gene3D" id="3.30.70.270">
    <property type="match status" value="1"/>
</dbReference>
<feature type="coiled-coil region" evidence="1">
    <location>
        <begin position="37"/>
        <end position="68"/>
    </location>
</feature>
<evidence type="ECO:0000313" key="4">
    <source>
        <dbReference type="EMBL" id="MDR7376768.1"/>
    </source>
</evidence>
<dbReference type="Proteomes" id="UP001180487">
    <property type="component" value="Unassembled WGS sequence"/>
</dbReference>
<protein>
    <submittedName>
        <fullName evidence="4">Diguanylate cyclase (GGDEF)-like protein</fullName>
    </submittedName>
</protein>
<dbReference type="InterPro" id="IPR043128">
    <property type="entry name" value="Rev_trsase/Diguanyl_cyclase"/>
</dbReference>
<dbReference type="InterPro" id="IPR052163">
    <property type="entry name" value="DGC-Regulatory_Protein"/>
</dbReference>
<keyword evidence="1" id="KW-0175">Coiled coil</keyword>
<proteinExistence type="predicted"/>
<dbReference type="PANTHER" id="PTHR46663:SF2">
    <property type="entry name" value="GGDEF DOMAIN-CONTAINING PROTEIN"/>
    <property type="match status" value="1"/>
</dbReference>
<keyword evidence="5" id="KW-1185">Reference proteome</keyword>
<dbReference type="EMBL" id="JAVDXT010000001">
    <property type="protein sequence ID" value="MDR7376768.1"/>
    <property type="molecule type" value="Genomic_DNA"/>
</dbReference>
<accession>A0ABU2C604</accession>
<evidence type="ECO:0000256" key="1">
    <source>
        <dbReference type="SAM" id="Coils"/>
    </source>
</evidence>
<dbReference type="InterPro" id="IPR029787">
    <property type="entry name" value="Nucleotide_cyclase"/>
</dbReference>
<name>A0ABU2C604_9BURK</name>
<dbReference type="RefSeq" id="WP_310371945.1">
    <property type="nucleotide sequence ID" value="NZ_JAVDXT010000001.1"/>
</dbReference>
<dbReference type="SMART" id="SM00267">
    <property type="entry name" value="GGDEF"/>
    <property type="match status" value="1"/>
</dbReference>
<sequence>MKNWRYADNSVPHASSANKHGICGHQEKSTQSPMPLHAQLEQLVAQRTAELEEIIAQLRCRQQQLEAQLHHDELTGLANRKLLQDRFQCAMERAKRSGDCFAVLMVDLDGFKAINDHYGHAAGDTVLVAVARRLQASVRTCDTVARLGGDEFVLLVEAVRDAQEVALVSRKLTRILAQAIRLDCGTTVSVGASIGLALYPGDGMDFAHVLCVADQAMYTCKNTHRMRL</sequence>
<evidence type="ECO:0000313" key="5">
    <source>
        <dbReference type="Proteomes" id="UP001180487"/>
    </source>
</evidence>
<dbReference type="InterPro" id="IPR000160">
    <property type="entry name" value="GGDEF_dom"/>
</dbReference>
<feature type="region of interest" description="Disordered" evidence="2">
    <location>
        <begin position="1"/>
        <end position="31"/>
    </location>
</feature>
<dbReference type="PANTHER" id="PTHR46663">
    <property type="entry name" value="DIGUANYLATE CYCLASE DGCT-RELATED"/>
    <property type="match status" value="1"/>
</dbReference>
<gene>
    <name evidence="4" type="ORF">J2X19_001426</name>
</gene>
<reference evidence="4 5" key="1">
    <citation type="submission" date="2023-07" db="EMBL/GenBank/DDBJ databases">
        <title>Sorghum-associated microbial communities from plants grown in Nebraska, USA.</title>
        <authorList>
            <person name="Schachtman D."/>
        </authorList>
    </citation>
    <scope>NUCLEOTIDE SEQUENCE [LARGE SCALE GENOMIC DNA]</scope>
    <source>
        <strain evidence="4 5">BE313</strain>
    </source>
</reference>
<evidence type="ECO:0000256" key="2">
    <source>
        <dbReference type="SAM" id="MobiDB-lite"/>
    </source>
</evidence>
<dbReference type="CDD" id="cd01949">
    <property type="entry name" value="GGDEF"/>
    <property type="match status" value="1"/>
</dbReference>
<organism evidence="4 5">
    <name type="scientific">Rhodoferax ferrireducens</name>
    <dbReference type="NCBI Taxonomy" id="192843"/>
    <lineage>
        <taxon>Bacteria</taxon>
        <taxon>Pseudomonadati</taxon>
        <taxon>Pseudomonadota</taxon>
        <taxon>Betaproteobacteria</taxon>
        <taxon>Burkholderiales</taxon>
        <taxon>Comamonadaceae</taxon>
        <taxon>Rhodoferax</taxon>
    </lineage>
</organism>
<evidence type="ECO:0000259" key="3">
    <source>
        <dbReference type="PROSITE" id="PS50887"/>
    </source>
</evidence>
<feature type="domain" description="GGDEF" evidence="3">
    <location>
        <begin position="99"/>
        <end position="228"/>
    </location>
</feature>
<dbReference type="SUPFAM" id="SSF55073">
    <property type="entry name" value="Nucleotide cyclase"/>
    <property type="match status" value="1"/>
</dbReference>
<dbReference type="Pfam" id="PF00990">
    <property type="entry name" value="GGDEF"/>
    <property type="match status" value="1"/>
</dbReference>
<dbReference type="PROSITE" id="PS50887">
    <property type="entry name" value="GGDEF"/>
    <property type="match status" value="1"/>
</dbReference>
<dbReference type="NCBIfam" id="TIGR00254">
    <property type="entry name" value="GGDEF"/>
    <property type="match status" value="1"/>
</dbReference>